<evidence type="ECO:0000313" key="2">
    <source>
        <dbReference type="EMBL" id="KAF9337800.1"/>
    </source>
</evidence>
<proteinExistence type="predicted"/>
<protein>
    <submittedName>
        <fullName evidence="2">Uncharacterized protein</fullName>
    </submittedName>
</protein>
<sequence>MNANNTPTSPVEITIVESHQEDRGRNHMVTPLNEAIAEDTAATFDADTRKKAGVRNSLVAFAERLRSRSRSRSQSRHRNGSPDDLDLERTETKASTRSNWSSRSNSRRNSGEEPRYGDVVKAQHEFMEKLRAEQARNGVTHNVDGLPLTPLKDPKSPPRSRRSSVSEALGLHKPMLSF</sequence>
<accession>A0A9P5SVL2</accession>
<dbReference type="Proteomes" id="UP000696485">
    <property type="component" value="Unassembled WGS sequence"/>
</dbReference>
<evidence type="ECO:0000313" key="3">
    <source>
        <dbReference type="Proteomes" id="UP000696485"/>
    </source>
</evidence>
<dbReference type="EMBL" id="JAAAUY010000016">
    <property type="protein sequence ID" value="KAF9337800.1"/>
    <property type="molecule type" value="Genomic_DNA"/>
</dbReference>
<comment type="caution">
    <text evidence="2">The sequence shown here is derived from an EMBL/GenBank/DDBJ whole genome shotgun (WGS) entry which is preliminary data.</text>
</comment>
<feature type="compositionally biased region" description="Polar residues" evidence="1">
    <location>
        <begin position="1"/>
        <end position="11"/>
    </location>
</feature>
<feature type="region of interest" description="Disordered" evidence="1">
    <location>
        <begin position="62"/>
        <end position="178"/>
    </location>
</feature>
<feature type="compositionally biased region" description="Basic residues" evidence="1">
    <location>
        <begin position="67"/>
        <end position="79"/>
    </location>
</feature>
<gene>
    <name evidence="2" type="ORF">BG006_002520</name>
</gene>
<feature type="compositionally biased region" description="Low complexity" evidence="1">
    <location>
        <begin position="95"/>
        <end position="108"/>
    </location>
</feature>
<feature type="region of interest" description="Disordered" evidence="1">
    <location>
        <begin position="1"/>
        <end position="28"/>
    </location>
</feature>
<reference evidence="2" key="1">
    <citation type="journal article" date="2020" name="Fungal Divers.">
        <title>Resolving the Mortierellaceae phylogeny through synthesis of multi-gene phylogenetics and phylogenomics.</title>
        <authorList>
            <person name="Vandepol N."/>
            <person name="Liber J."/>
            <person name="Desiro A."/>
            <person name="Na H."/>
            <person name="Kennedy M."/>
            <person name="Barry K."/>
            <person name="Grigoriev I.V."/>
            <person name="Miller A.N."/>
            <person name="O'Donnell K."/>
            <person name="Stajich J.E."/>
            <person name="Bonito G."/>
        </authorList>
    </citation>
    <scope>NUCLEOTIDE SEQUENCE</scope>
    <source>
        <strain evidence="2">NVP1</strain>
    </source>
</reference>
<dbReference type="AlphaFoldDB" id="A0A9P5SVL2"/>
<keyword evidence="3" id="KW-1185">Reference proteome</keyword>
<organism evidence="2 3">
    <name type="scientific">Podila minutissima</name>
    <dbReference type="NCBI Taxonomy" id="64525"/>
    <lineage>
        <taxon>Eukaryota</taxon>
        <taxon>Fungi</taxon>
        <taxon>Fungi incertae sedis</taxon>
        <taxon>Mucoromycota</taxon>
        <taxon>Mortierellomycotina</taxon>
        <taxon>Mortierellomycetes</taxon>
        <taxon>Mortierellales</taxon>
        <taxon>Mortierellaceae</taxon>
        <taxon>Podila</taxon>
    </lineage>
</organism>
<evidence type="ECO:0000256" key="1">
    <source>
        <dbReference type="SAM" id="MobiDB-lite"/>
    </source>
</evidence>
<name>A0A9P5SVL2_9FUNG</name>
<feature type="compositionally biased region" description="Basic and acidic residues" evidence="1">
    <location>
        <begin position="109"/>
        <end position="134"/>
    </location>
</feature>